<dbReference type="CDD" id="cd04178">
    <property type="entry name" value="Nucleostemin_like"/>
    <property type="match status" value="1"/>
</dbReference>
<keyword evidence="8" id="KW-0539">Nucleus</keyword>
<dbReference type="GO" id="GO:0000055">
    <property type="term" value="P:ribosomal large subunit export from nucleus"/>
    <property type="evidence" value="ECO:0007669"/>
    <property type="project" value="EnsemblFungi"/>
</dbReference>
<dbReference type="GO" id="GO:0003924">
    <property type="term" value="F:GTPase activity"/>
    <property type="evidence" value="ECO:0007669"/>
    <property type="project" value="EnsemblFungi"/>
</dbReference>
<dbReference type="GO" id="GO:0000463">
    <property type="term" value="P:maturation of LSU-rRNA from tricistronic rRNA transcript (SSU-rRNA, 5.8S rRNA, LSU-rRNA)"/>
    <property type="evidence" value="ECO:0007669"/>
    <property type="project" value="EnsemblFungi"/>
</dbReference>
<dbReference type="InParanoid" id="A5E474"/>
<dbReference type="HOGENOM" id="CLU_011106_5_5_1"/>
<dbReference type="PANTHER" id="PTHR11089">
    <property type="entry name" value="GTP-BINDING PROTEIN-RELATED"/>
    <property type="match status" value="1"/>
</dbReference>
<dbReference type="SUPFAM" id="SSF52540">
    <property type="entry name" value="P-loop containing nucleoside triphosphate hydrolases"/>
    <property type="match status" value="1"/>
</dbReference>
<evidence type="ECO:0000256" key="2">
    <source>
        <dbReference type="ARBA" id="ARBA00004123"/>
    </source>
</evidence>
<keyword evidence="12" id="KW-1185">Reference proteome</keyword>
<dbReference type="GO" id="GO:0005730">
    <property type="term" value="C:nucleolus"/>
    <property type="evidence" value="ECO:0007669"/>
    <property type="project" value="EnsemblFungi"/>
</dbReference>
<evidence type="ECO:0000256" key="5">
    <source>
        <dbReference type="ARBA" id="ARBA00022741"/>
    </source>
</evidence>
<name>A5E474_LODEL</name>
<protein>
    <submittedName>
        <fullName evidence="11">Nuclear GTP-binding protein NUG1</fullName>
    </submittedName>
</protein>
<dbReference type="Gene3D" id="3.40.50.300">
    <property type="entry name" value="P-loop containing nucleotide triphosphate hydrolases"/>
    <property type="match status" value="1"/>
</dbReference>
<keyword evidence="5" id="KW-0547">Nucleotide-binding</keyword>
<evidence type="ECO:0000256" key="1">
    <source>
        <dbReference type="ARBA" id="ARBA00003269"/>
    </source>
</evidence>
<feature type="compositionally biased region" description="Acidic residues" evidence="9">
    <location>
        <begin position="133"/>
        <end position="169"/>
    </location>
</feature>
<keyword evidence="6" id="KW-0653">Protein transport</keyword>
<dbReference type="Gene3D" id="1.10.1580.10">
    <property type="match status" value="1"/>
</dbReference>
<evidence type="ECO:0000256" key="4">
    <source>
        <dbReference type="ARBA" id="ARBA00022517"/>
    </source>
</evidence>
<dbReference type="InterPro" id="IPR050755">
    <property type="entry name" value="TRAFAC_YlqF/YawG_RiboMat"/>
</dbReference>
<dbReference type="Proteomes" id="UP000001996">
    <property type="component" value="Unassembled WGS sequence"/>
</dbReference>
<evidence type="ECO:0000256" key="3">
    <source>
        <dbReference type="ARBA" id="ARBA00022448"/>
    </source>
</evidence>
<evidence type="ECO:0000256" key="6">
    <source>
        <dbReference type="ARBA" id="ARBA00022927"/>
    </source>
</evidence>
<gene>
    <name evidence="11" type="ORF">LELG_04413</name>
</gene>
<proteinExistence type="predicted"/>
<keyword evidence="3" id="KW-0813">Transport</keyword>
<evidence type="ECO:0000256" key="7">
    <source>
        <dbReference type="ARBA" id="ARBA00023134"/>
    </source>
</evidence>
<dbReference type="InterPro" id="IPR023179">
    <property type="entry name" value="GTP-bd_ortho_bundle_sf"/>
</dbReference>
<dbReference type="PROSITE" id="PS51721">
    <property type="entry name" value="G_CP"/>
    <property type="match status" value="1"/>
</dbReference>
<dbReference type="GO" id="GO:0015031">
    <property type="term" value="P:protein transport"/>
    <property type="evidence" value="ECO:0007669"/>
    <property type="project" value="UniProtKB-KW"/>
</dbReference>
<feature type="compositionally biased region" description="Basic residues" evidence="9">
    <location>
        <begin position="21"/>
        <end position="34"/>
    </location>
</feature>
<dbReference type="GO" id="GO:0003723">
    <property type="term" value="F:RNA binding"/>
    <property type="evidence" value="ECO:0007669"/>
    <property type="project" value="EnsemblFungi"/>
</dbReference>
<dbReference type="GeneID" id="5231511"/>
<dbReference type="STRING" id="379508.A5E474"/>
<dbReference type="OrthoDB" id="10266128at2759"/>
<dbReference type="Pfam" id="PF08701">
    <property type="entry name" value="GN3L_Grn1"/>
    <property type="match status" value="1"/>
</dbReference>
<dbReference type="eggNOG" id="KOG2484">
    <property type="taxonomic scope" value="Eukaryota"/>
</dbReference>
<comment type="subcellular location">
    <subcellularLocation>
        <location evidence="2">Nucleus</location>
    </subcellularLocation>
</comment>
<comment type="function">
    <text evidence="1">May be involved in the mitochondrial lipid metabolism.</text>
</comment>
<dbReference type="OMA" id="FKLDGLW"/>
<sequence>MRVKKPTSKRVTTRMREGIKKKAAAKRRKDKKLSKKDITWKSKHRKDPGIPASFPYKDQIITELEENRRAEKEKREELKLKRQMEKETGLMSAELGDEEMDVESDTESDDGANGLGALLESAKQAAKEYEGGSFDDNDDDDNKMVDDDDNDEADVEYSISDVDDGDEEDRGALDKSRKSYDKIFKTVVDASDVVLYVLDARDPESTRSRKVEQAVLQNPGKRLILLLNKVDLIPTESLNQWLAFLKSSFPTIPIKAAPGATNAASFNKSLSFALTADVLMKALKAYANKSNLKRSIVVGVIGYPNVGKSSIINALTKRHNNHSKACPVGNQAGVTTSMREVKIDNKLKILDSPGIVFPDEIMNTKKQTKLQQNAKLALLSAIPPKQITDPTGAVQLLLKKFSQNTEMADGLKKYYDLPPLPSSDLNEFLKHFLIHIARTKGRLGKGGVPNLEAAALSVLNDWRDGRLIGWTLPNASKQKATIVDPEAPKSSLRGEKEPPKVELTTIVSAWAKEFDLDGLLGEDFQN</sequence>
<keyword evidence="7" id="KW-0342">GTP-binding</keyword>
<feature type="compositionally biased region" description="Acidic residues" evidence="9">
    <location>
        <begin position="95"/>
        <end position="110"/>
    </location>
</feature>
<evidence type="ECO:0000313" key="12">
    <source>
        <dbReference type="Proteomes" id="UP000001996"/>
    </source>
</evidence>
<feature type="region of interest" description="Disordered" evidence="9">
    <location>
        <begin position="1"/>
        <end position="173"/>
    </location>
</feature>
<feature type="compositionally biased region" description="Basic and acidic residues" evidence="9">
    <location>
        <begin position="65"/>
        <end position="88"/>
    </location>
</feature>
<dbReference type="KEGG" id="lel:PVL30_004131"/>
<evidence type="ECO:0000256" key="9">
    <source>
        <dbReference type="SAM" id="MobiDB-lite"/>
    </source>
</evidence>
<feature type="compositionally biased region" description="Basic residues" evidence="9">
    <location>
        <begin position="1"/>
        <end position="13"/>
    </location>
</feature>
<dbReference type="InterPro" id="IPR027417">
    <property type="entry name" value="P-loop_NTPase"/>
</dbReference>
<dbReference type="FunCoup" id="A5E474">
    <property type="interactions" value="1021"/>
</dbReference>
<dbReference type="EMBL" id="CH981529">
    <property type="protein sequence ID" value="EDK46232.1"/>
    <property type="molecule type" value="Genomic_DNA"/>
</dbReference>
<feature type="domain" description="CP-type G" evidence="10">
    <location>
        <begin position="180"/>
        <end position="358"/>
    </location>
</feature>
<dbReference type="InterPro" id="IPR006073">
    <property type="entry name" value="GTP-bd"/>
</dbReference>
<dbReference type="InterPro" id="IPR014813">
    <property type="entry name" value="Gnl3_N_dom"/>
</dbReference>
<dbReference type="VEuPathDB" id="FungiDB:LELG_04413"/>
<dbReference type="FunFam" id="1.10.1580.10:FF:000006">
    <property type="entry name" value="Nuclear GTP-binding protein NUG1"/>
    <property type="match status" value="1"/>
</dbReference>
<organism evidence="11 12">
    <name type="scientific">Lodderomyces elongisporus (strain ATCC 11503 / CBS 2605 / JCM 1781 / NBRC 1676 / NRRL YB-4239)</name>
    <name type="common">Yeast</name>
    <name type="synonym">Saccharomyces elongisporus</name>
    <dbReference type="NCBI Taxonomy" id="379508"/>
    <lineage>
        <taxon>Eukaryota</taxon>
        <taxon>Fungi</taxon>
        <taxon>Dikarya</taxon>
        <taxon>Ascomycota</taxon>
        <taxon>Saccharomycotina</taxon>
        <taxon>Pichiomycetes</taxon>
        <taxon>Debaryomycetaceae</taxon>
        <taxon>Candida/Lodderomyces clade</taxon>
        <taxon>Lodderomyces</taxon>
    </lineage>
</organism>
<dbReference type="AlphaFoldDB" id="A5E474"/>
<dbReference type="Pfam" id="PF01926">
    <property type="entry name" value="MMR_HSR1"/>
    <property type="match status" value="1"/>
</dbReference>
<accession>A5E474</accession>
<dbReference type="FunFam" id="3.40.50.300:FF:000844">
    <property type="entry name" value="Nuclear GTP-binding protein NUG1"/>
    <property type="match status" value="1"/>
</dbReference>
<dbReference type="InterPro" id="IPR030378">
    <property type="entry name" value="G_CP_dom"/>
</dbReference>
<evidence type="ECO:0000259" key="10">
    <source>
        <dbReference type="PROSITE" id="PS51721"/>
    </source>
</evidence>
<reference evidence="11 12" key="1">
    <citation type="journal article" date="2009" name="Nature">
        <title>Evolution of pathogenicity and sexual reproduction in eight Candida genomes.</title>
        <authorList>
            <person name="Butler G."/>
            <person name="Rasmussen M.D."/>
            <person name="Lin M.F."/>
            <person name="Santos M.A."/>
            <person name="Sakthikumar S."/>
            <person name="Munro C.A."/>
            <person name="Rheinbay E."/>
            <person name="Grabherr M."/>
            <person name="Forche A."/>
            <person name="Reedy J.L."/>
            <person name="Agrafioti I."/>
            <person name="Arnaud M.B."/>
            <person name="Bates S."/>
            <person name="Brown A.J."/>
            <person name="Brunke S."/>
            <person name="Costanzo M.C."/>
            <person name="Fitzpatrick D.A."/>
            <person name="de Groot P.W."/>
            <person name="Harris D."/>
            <person name="Hoyer L.L."/>
            <person name="Hube B."/>
            <person name="Klis F.M."/>
            <person name="Kodira C."/>
            <person name="Lennard N."/>
            <person name="Logue M.E."/>
            <person name="Martin R."/>
            <person name="Neiman A.M."/>
            <person name="Nikolaou E."/>
            <person name="Quail M.A."/>
            <person name="Quinn J."/>
            <person name="Santos M.C."/>
            <person name="Schmitzberger F.F."/>
            <person name="Sherlock G."/>
            <person name="Shah P."/>
            <person name="Silverstein K.A."/>
            <person name="Skrzypek M.S."/>
            <person name="Soll D."/>
            <person name="Staggs R."/>
            <person name="Stansfield I."/>
            <person name="Stumpf M.P."/>
            <person name="Sudbery P.E."/>
            <person name="Srikantha T."/>
            <person name="Zeng Q."/>
            <person name="Berman J."/>
            <person name="Berriman M."/>
            <person name="Heitman J."/>
            <person name="Gow N.A."/>
            <person name="Lorenz M.C."/>
            <person name="Birren B.W."/>
            <person name="Kellis M."/>
            <person name="Cuomo C.A."/>
        </authorList>
    </citation>
    <scope>NUCLEOTIDE SEQUENCE [LARGE SCALE GENOMIC DNA]</scope>
    <source>
        <strain evidence="12">ATCC 11503 / BCRC 21390 / CBS 2605 / JCM 1781 / NBRC 1676 / NRRL YB-4239</strain>
    </source>
</reference>
<dbReference type="GO" id="GO:0030687">
    <property type="term" value="C:preribosome, large subunit precursor"/>
    <property type="evidence" value="ECO:0007669"/>
    <property type="project" value="EnsemblFungi"/>
</dbReference>
<dbReference type="PANTHER" id="PTHR11089:SF30">
    <property type="entry name" value="GUANINE NUCLEOTIDE-BINDING PROTEIN-LIKE 3 HOMOLOG"/>
    <property type="match status" value="1"/>
</dbReference>
<evidence type="ECO:0000313" key="11">
    <source>
        <dbReference type="EMBL" id="EDK46232.1"/>
    </source>
</evidence>
<evidence type="ECO:0000256" key="8">
    <source>
        <dbReference type="ARBA" id="ARBA00023242"/>
    </source>
</evidence>
<dbReference type="GO" id="GO:0005525">
    <property type="term" value="F:GTP binding"/>
    <property type="evidence" value="ECO:0007669"/>
    <property type="project" value="UniProtKB-KW"/>
</dbReference>
<keyword evidence="4" id="KW-0690">Ribosome biogenesis</keyword>